<sequence length="199" mass="22919">MHIKKRYLLLFLIIVLAGFWLINKKIVETKEERRFNLSMQQLRGVSKLVLWEQDFVLNNIQTQEKTYFEFFKSKESVSTTVNGKMGFHIDLADSIRTHINRNGDTLVVSAPLQVTYVSLDMGTLQQVKEASLDPSLNIDKNEVIKHLDQKALEQYLPVVIAGIQSRMLTTQEQQLSRLTGKPVKIKVTEMPRASDWKGE</sequence>
<reference evidence="1 2" key="1">
    <citation type="submission" date="2023-07" db="EMBL/GenBank/DDBJ databases">
        <authorList>
            <person name="Lian W.-H."/>
        </authorList>
    </citation>
    <scope>NUCLEOTIDE SEQUENCE [LARGE SCALE GENOMIC DNA]</scope>
    <source>
        <strain evidence="1 2">SYSU DXS3180</strain>
    </source>
</reference>
<dbReference type="RefSeq" id="WP_369328476.1">
    <property type="nucleotide sequence ID" value="NZ_JAULBC010000002.1"/>
</dbReference>
<comment type="caution">
    <text evidence="1">The sequence shown here is derived from an EMBL/GenBank/DDBJ whole genome shotgun (WGS) entry which is preliminary data.</text>
</comment>
<dbReference type="InterPro" id="IPR025324">
    <property type="entry name" value="DUF4230"/>
</dbReference>
<proteinExistence type="predicted"/>
<dbReference type="EMBL" id="JAULBC010000002">
    <property type="protein sequence ID" value="MEX6687072.1"/>
    <property type="molecule type" value="Genomic_DNA"/>
</dbReference>
<organism evidence="1 2">
    <name type="scientific">Danxiaibacter flavus</name>
    <dbReference type="NCBI Taxonomy" id="3049108"/>
    <lineage>
        <taxon>Bacteria</taxon>
        <taxon>Pseudomonadati</taxon>
        <taxon>Bacteroidota</taxon>
        <taxon>Chitinophagia</taxon>
        <taxon>Chitinophagales</taxon>
        <taxon>Chitinophagaceae</taxon>
        <taxon>Danxiaibacter</taxon>
    </lineage>
</organism>
<dbReference type="Proteomes" id="UP001560573">
    <property type="component" value="Unassembled WGS sequence"/>
</dbReference>
<evidence type="ECO:0000313" key="1">
    <source>
        <dbReference type="EMBL" id="MEX6687072.1"/>
    </source>
</evidence>
<gene>
    <name evidence="1" type="ORF">QTN47_06180</name>
</gene>
<protein>
    <submittedName>
        <fullName evidence="1">DUF4230 domain-containing protein</fullName>
    </submittedName>
</protein>
<accession>A0ABV3ZB37</accession>
<evidence type="ECO:0000313" key="2">
    <source>
        <dbReference type="Proteomes" id="UP001560573"/>
    </source>
</evidence>
<dbReference type="Pfam" id="PF14014">
    <property type="entry name" value="DUF4230"/>
    <property type="match status" value="1"/>
</dbReference>
<keyword evidence="2" id="KW-1185">Reference proteome</keyword>
<name>A0ABV3ZB37_9BACT</name>